<proteinExistence type="predicted"/>
<accession>A0AB34FL43</accession>
<dbReference type="PROSITE" id="PS51257">
    <property type="entry name" value="PROKAR_LIPOPROTEIN"/>
    <property type="match status" value="1"/>
</dbReference>
<dbReference type="AlphaFoldDB" id="A0AB34FL43"/>
<name>A0AB34FL43_9HYPO</name>
<dbReference type="Proteomes" id="UP001163105">
    <property type="component" value="Unassembled WGS sequence"/>
</dbReference>
<feature type="signal peptide" evidence="1">
    <location>
        <begin position="1"/>
        <end position="24"/>
    </location>
</feature>
<dbReference type="EMBL" id="JAQHRD010000007">
    <property type="protein sequence ID" value="KAJ6439136.1"/>
    <property type="molecule type" value="Genomic_DNA"/>
</dbReference>
<feature type="chain" id="PRO_5044227776" evidence="1">
    <location>
        <begin position="25"/>
        <end position="225"/>
    </location>
</feature>
<comment type="caution">
    <text evidence="2">The sequence shown here is derived from an EMBL/GenBank/DDBJ whole genome shotgun (WGS) entry which is preliminary data.</text>
</comment>
<protein>
    <submittedName>
        <fullName evidence="2">Glycosyltransferase family 1</fullName>
    </submittedName>
</protein>
<gene>
    <name evidence="2" type="ORF">O9K51_08544</name>
</gene>
<organism evidence="2 3">
    <name type="scientific">Purpureocillium lavendulum</name>
    <dbReference type="NCBI Taxonomy" id="1247861"/>
    <lineage>
        <taxon>Eukaryota</taxon>
        <taxon>Fungi</taxon>
        <taxon>Dikarya</taxon>
        <taxon>Ascomycota</taxon>
        <taxon>Pezizomycotina</taxon>
        <taxon>Sordariomycetes</taxon>
        <taxon>Hypocreomycetidae</taxon>
        <taxon>Hypocreales</taxon>
        <taxon>Ophiocordycipitaceae</taxon>
        <taxon>Purpureocillium</taxon>
    </lineage>
</organism>
<sequence length="225" mass="25159">MLLPCKPAELFVTTLFLAHSATSACNIHVADFRGFGRQGCYDENLGIWTIIDTDFETNECKSLVEEHVHSLELVDIRHECQLLPFARRKALQGSYKLHLALNLAAKIGKTGPKKSRIAGGLKLAFYTQEMVHRRETRSQAETLLEPLQTRNGDVVSFRGGEDLIDNLRPSRHTHVHIGIVSVRVGESGSATDVAKRRTVLTLHYPFTLARWWDNGGGRAYIARVG</sequence>
<keyword evidence="3" id="KW-1185">Reference proteome</keyword>
<evidence type="ECO:0000313" key="3">
    <source>
        <dbReference type="Proteomes" id="UP001163105"/>
    </source>
</evidence>
<evidence type="ECO:0000313" key="2">
    <source>
        <dbReference type="EMBL" id="KAJ6439136.1"/>
    </source>
</evidence>
<reference evidence="2" key="1">
    <citation type="submission" date="2023-01" db="EMBL/GenBank/DDBJ databases">
        <title>The growth and conidiation of Purpureocillium lavendulum are regulated by nitrogen source and histone H3K14 acetylation.</title>
        <authorList>
            <person name="Tang P."/>
            <person name="Han J."/>
            <person name="Zhang C."/>
            <person name="Tang P."/>
            <person name="Qi F."/>
            <person name="Zhang K."/>
            <person name="Liang L."/>
        </authorList>
    </citation>
    <scope>NUCLEOTIDE SEQUENCE</scope>
    <source>
        <strain evidence="2">YMF1.00683</strain>
    </source>
</reference>
<keyword evidence="1" id="KW-0732">Signal</keyword>
<evidence type="ECO:0000256" key="1">
    <source>
        <dbReference type="SAM" id="SignalP"/>
    </source>
</evidence>